<evidence type="ECO:0000259" key="2">
    <source>
        <dbReference type="Pfam" id="PF00296"/>
    </source>
</evidence>
<organism evidence="3 4">
    <name type="scientific">Corynebacterium resistens (strain DSM 45100 / JCM 12819 / GTC 2026 / SICGH 158)</name>
    <dbReference type="NCBI Taxonomy" id="662755"/>
    <lineage>
        <taxon>Bacteria</taxon>
        <taxon>Bacillati</taxon>
        <taxon>Actinomycetota</taxon>
        <taxon>Actinomycetes</taxon>
        <taxon>Mycobacteriales</taxon>
        <taxon>Corynebacteriaceae</taxon>
        <taxon>Corynebacterium</taxon>
    </lineage>
</organism>
<evidence type="ECO:0000256" key="1">
    <source>
        <dbReference type="ARBA" id="ARBA00007789"/>
    </source>
</evidence>
<feature type="domain" description="Luciferase-like" evidence="2">
    <location>
        <begin position="39"/>
        <end position="314"/>
    </location>
</feature>
<dbReference type="EMBL" id="CP002857">
    <property type="protein sequence ID" value="AEI08805.1"/>
    <property type="molecule type" value="Genomic_DNA"/>
</dbReference>
<dbReference type="AlphaFoldDB" id="F8DY63"/>
<gene>
    <name evidence="3" type="ordered locus">CRES_0442</name>
</gene>
<dbReference type="GO" id="GO:0005829">
    <property type="term" value="C:cytosol"/>
    <property type="evidence" value="ECO:0007669"/>
    <property type="project" value="TreeGrafter"/>
</dbReference>
<comment type="similarity">
    <text evidence="1">To bacterial alkanal monooxygenase alpha and beta chains.</text>
</comment>
<dbReference type="PANTHER" id="PTHR30137">
    <property type="entry name" value="LUCIFERASE-LIKE MONOOXYGENASE"/>
    <property type="match status" value="1"/>
</dbReference>
<dbReference type="eggNOG" id="COG2141">
    <property type="taxonomic scope" value="Bacteria"/>
</dbReference>
<accession>F8DY63</accession>
<dbReference type="NCBIfam" id="TIGR03558">
    <property type="entry name" value="oxido_grp_1"/>
    <property type="match status" value="1"/>
</dbReference>
<proteinExistence type="predicted"/>
<evidence type="ECO:0000313" key="3">
    <source>
        <dbReference type="EMBL" id="AEI08805.1"/>
    </source>
</evidence>
<dbReference type="KEGG" id="crd:CRES_0442"/>
<dbReference type="OrthoDB" id="9780518at2"/>
<evidence type="ECO:0000313" key="4">
    <source>
        <dbReference type="Proteomes" id="UP000000492"/>
    </source>
</evidence>
<dbReference type="Proteomes" id="UP000000492">
    <property type="component" value="Chromosome"/>
</dbReference>
<dbReference type="CDD" id="cd00347">
    <property type="entry name" value="Flavin_utilizing_monoxygenases"/>
    <property type="match status" value="1"/>
</dbReference>
<name>F8DY63_CORRG</name>
<dbReference type="InterPro" id="IPR019949">
    <property type="entry name" value="CmoO-like"/>
</dbReference>
<reference evidence="3 4" key="1">
    <citation type="journal article" date="2012" name="BMC Genomics">
        <title>Complete genome sequence, lifestyle, and multi-drug resistance of the human pathogen Corynebacterium resistens DSM 45100 isolated from blood samples of a leukemia patient.</title>
        <authorList>
            <person name="Schroder J."/>
            <person name="Maus I."/>
            <person name="Meyer K."/>
            <person name="Wordemann S."/>
            <person name="Blom J."/>
            <person name="Jaenicke S."/>
            <person name="Schneider J."/>
            <person name="Trost E."/>
            <person name="Tauch A."/>
        </authorList>
    </citation>
    <scope>NUCLEOTIDE SEQUENCE [LARGE SCALE GENOMIC DNA]</scope>
    <source>
        <strain evidence="4">DSM 45100 / JCM 12819 / CCUG 50093 / GTC 2026 / SICGH 158</strain>
    </source>
</reference>
<keyword evidence="4" id="KW-1185">Reference proteome</keyword>
<dbReference type="SUPFAM" id="SSF51679">
    <property type="entry name" value="Bacterial luciferase-like"/>
    <property type="match status" value="1"/>
</dbReference>
<dbReference type="GO" id="GO:0016705">
    <property type="term" value="F:oxidoreductase activity, acting on paired donors, with incorporation or reduction of molecular oxygen"/>
    <property type="evidence" value="ECO:0007669"/>
    <property type="project" value="InterPro"/>
</dbReference>
<dbReference type="FunFam" id="3.20.20.30:FF:000002">
    <property type="entry name" value="LLM class flavin-dependent oxidoreductase"/>
    <property type="match status" value="1"/>
</dbReference>
<dbReference type="RefSeq" id="WP_013887830.1">
    <property type="nucleotide sequence ID" value="NC_015673.1"/>
</dbReference>
<dbReference type="HOGENOM" id="CLU_027853_9_0_11"/>
<dbReference type="Pfam" id="PF00296">
    <property type="entry name" value="Bac_luciferase"/>
    <property type="match status" value="1"/>
</dbReference>
<sequence>MTDASTPSTEAQRKKAHYNRKNTPLSLIDFATVYKGERPADSFRRSLQLAQNAERLGYKRIWYAEHHNMKSIASSSPAVLISHIAAHTSHINLGAGGVMLPNHSPLVIAEQFGTLAELYPGRIDLGLGRAPGTDQITVRALRRAPGAADRFPQDVQELAGFLGNESAVPGVTAVPGFGTNVPLYILGSSLFGAQLAAKLGLPYSFASHFAPAALEQAVEVYRSTYQPSARHPEPYVVAAVNVTAADTQEDAEKQFEEVCRNRVRVMAARGRTLTEEELDMLIDSPAGQQILQMLHYSAVGTPDSVGAYLDRFTKTARADELMISLQSPSTEQSLRSMELLAQEWMG</sequence>
<dbReference type="InterPro" id="IPR011251">
    <property type="entry name" value="Luciferase-like_dom"/>
</dbReference>
<dbReference type="InterPro" id="IPR050766">
    <property type="entry name" value="Bact_Lucif_Oxidored"/>
</dbReference>
<dbReference type="PANTHER" id="PTHR30137:SF6">
    <property type="entry name" value="LUCIFERASE-LIKE MONOOXYGENASE"/>
    <property type="match status" value="1"/>
</dbReference>
<dbReference type="InterPro" id="IPR036661">
    <property type="entry name" value="Luciferase-like_sf"/>
</dbReference>
<protein>
    <recommendedName>
        <fullName evidence="2">Luciferase-like domain-containing protein</fullName>
    </recommendedName>
</protein>
<dbReference type="Gene3D" id="3.20.20.30">
    <property type="entry name" value="Luciferase-like domain"/>
    <property type="match status" value="1"/>
</dbReference>